<keyword evidence="2" id="KW-1185">Reference proteome</keyword>
<gene>
    <name evidence="1" type="ordered locus">Mnod_2949</name>
</gene>
<dbReference type="OrthoDB" id="8009348at2"/>
<evidence type="ECO:0000313" key="1">
    <source>
        <dbReference type="EMBL" id="ACL57900.1"/>
    </source>
</evidence>
<dbReference type="Proteomes" id="UP000008207">
    <property type="component" value="Chromosome"/>
</dbReference>
<dbReference type="KEGG" id="mno:Mnod_2949"/>
<dbReference type="EMBL" id="CP001349">
    <property type="protein sequence ID" value="ACL57900.1"/>
    <property type="molecule type" value="Genomic_DNA"/>
</dbReference>
<sequence>MSEPKNEKPAPEMNKVESVFFQFAHVLFNGMVSADSLQGQAPLAPKPWQILDISFPRPIVRMTFFSERRARATCETMNAKARRERFKVAWMGA</sequence>
<organism evidence="1 2">
    <name type="scientific">Methylobacterium nodulans (strain LMG 21967 / CNCM I-2342 / ORS 2060)</name>
    <dbReference type="NCBI Taxonomy" id="460265"/>
    <lineage>
        <taxon>Bacteria</taxon>
        <taxon>Pseudomonadati</taxon>
        <taxon>Pseudomonadota</taxon>
        <taxon>Alphaproteobacteria</taxon>
        <taxon>Hyphomicrobiales</taxon>
        <taxon>Methylobacteriaceae</taxon>
        <taxon>Methylobacterium</taxon>
    </lineage>
</organism>
<dbReference type="AlphaFoldDB" id="B8II31"/>
<name>B8II31_METNO</name>
<reference evidence="1 2" key="1">
    <citation type="submission" date="2009-01" db="EMBL/GenBank/DDBJ databases">
        <title>Complete sequence of chromosome of Methylobacterium nodulans ORS 2060.</title>
        <authorList>
            <consortium name="US DOE Joint Genome Institute"/>
            <person name="Lucas S."/>
            <person name="Copeland A."/>
            <person name="Lapidus A."/>
            <person name="Glavina del Rio T."/>
            <person name="Dalin E."/>
            <person name="Tice H."/>
            <person name="Bruce D."/>
            <person name="Goodwin L."/>
            <person name="Pitluck S."/>
            <person name="Sims D."/>
            <person name="Brettin T."/>
            <person name="Detter J.C."/>
            <person name="Han C."/>
            <person name="Larimer F."/>
            <person name="Land M."/>
            <person name="Hauser L."/>
            <person name="Kyrpides N."/>
            <person name="Ivanova N."/>
            <person name="Marx C.J."/>
            <person name="Richardson P."/>
        </authorList>
    </citation>
    <scope>NUCLEOTIDE SEQUENCE [LARGE SCALE GENOMIC DNA]</scope>
    <source>
        <strain evidence="2">LMG 21967 / CNCM I-2342 / ORS 2060</strain>
    </source>
</reference>
<accession>B8II31</accession>
<dbReference type="HOGENOM" id="CLU_2409865_0_0_5"/>
<protein>
    <submittedName>
        <fullName evidence="1">Uncharacterized protein</fullName>
    </submittedName>
</protein>
<proteinExistence type="predicted"/>
<evidence type="ECO:0000313" key="2">
    <source>
        <dbReference type="Proteomes" id="UP000008207"/>
    </source>
</evidence>